<proteinExistence type="inferred from homology"/>
<comment type="similarity">
    <text evidence="2">Belongs to the BMP lipoprotein family.</text>
</comment>
<evidence type="ECO:0000259" key="8">
    <source>
        <dbReference type="Pfam" id="PF02608"/>
    </source>
</evidence>
<evidence type="ECO:0000256" key="6">
    <source>
        <dbReference type="ARBA" id="ARBA00023288"/>
    </source>
</evidence>
<dbReference type="EMBL" id="FNGW01000004">
    <property type="protein sequence ID" value="SDL87863.1"/>
    <property type="molecule type" value="Genomic_DNA"/>
</dbReference>
<dbReference type="Gene3D" id="3.40.50.2300">
    <property type="match status" value="2"/>
</dbReference>
<dbReference type="AlphaFoldDB" id="A0A1G9NNJ3"/>
<dbReference type="Pfam" id="PF02608">
    <property type="entry name" value="Bmp"/>
    <property type="match status" value="1"/>
</dbReference>
<evidence type="ECO:0000256" key="5">
    <source>
        <dbReference type="ARBA" id="ARBA00023136"/>
    </source>
</evidence>
<dbReference type="InterPro" id="IPR028082">
    <property type="entry name" value="Peripla_BP_I"/>
</dbReference>
<keyword evidence="5 7" id="KW-0472">Membrane</keyword>
<evidence type="ECO:0000256" key="3">
    <source>
        <dbReference type="ARBA" id="ARBA00022475"/>
    </source>
</evidence>
<dbReference type="RefSeq" id="WP_170139052.1">
    <property type="nucleotide sequence ID" value="NZ_FNGW01000004.1"/>
</dbReference>
<reference evidence="9 10" key="1">
    <citation type="submission" date="2016-10" db="EMBL/GenBank/DDBJ databases">
        <authorList>
            <person name="de Groot N.N."/>
        </authorList>
    </citation>
    <scope>NUCLEOTIDE SEQUENCE [LARGE SCALE GENOMIC DNA]</scope>
    <source>
        <strain evidence="9 10">DSM 797</strain>
    </source>
</reference>
<gene>
    <name evidence="9" type="ORF">SAMN04515677_10411</name>
</gene>
<dbReference type="PANTHER" id="PTHR34296">
    <property type="entry name" value="TRANSCRIPTIONAL ACTIVATOR PROTEIN MED"/>
    <property type="match status" value="1"/>
</dbReference>
<protein>
    <submittedName>
        <fullName evidence="9">Nucleoside-binding protein</fullName>
    </submittedName>
</protein>
<keyword evidence="3" id="KW-1003">Cell membrane</keyword>
<dbReference type="Proteomes" id="UP000199068">
    <property type="component" value="Unassembled WGS sequence"/>
</dbReference>
<keyword evidence="4" id="KW-0732">Signal</keyword>
<keyword evidence="10" id="KW-1185">Reference proteome</keyword>
<dbReference type="GO" id="GO:0005886">
    <property type="term" value="C:plasma membrane"/>
    <property type="evidence" value="ECO:0007669"/>
    <property type="project" value="UniProtKB-SubCell"/>
</dbReference>
<name>A0A1G9NNJ3_9FIRM</name>
<evidence type="ECO:0000313" key="10">
    <source>
        <dbReference type="Proteomes" id="UP000199068"/>
    </source>
</evidence>
<keyword evidence="6" id="KW-0449">Lipoprotein</keyword>
<dbReference type="InterPro" id="IPR050957">
    <property type="entry name" value="BMP_lipoprotein"/>
</dbReference>
<comment type="subcellular location">
    <subcellularLocation>
        <location evidence="1">Cell membrane</location>
        <topology evidence="1">Lipid-anchor</topology>
    </subcellularLocation>
</comment>
<dbReference type="SUPFAM" id="SSF53822">
    <property type="entry name" value="Periplasmic binding protein-like I"/>
    <property type="match status" value="1"/>
</dbReference>
<dbReference type="PANTHER" id="PTHR34296:SF2">
    <property type="entry name" value="ABC TRANSPORTER GUANOSINE-BINDING PROTEIN NUPN"/>
    <property type="match status" value="1"/>
</dbReference>
<feature type="domain" description="ABC transporter substrate-binding protein PnrA-like" evidence="8">
    <location>
        <begin position="50"/>
        <end position="348"/>
    </location>
</feature>
<sequence>MLSHYKKIATIILISIIAVFIITSSTKYNEVTLNNLFTNSTSENKKVAIIFSTPGLGDKSFNDLCYDGALKAQEELGVEFDYSEPKSEDDYEKICREYAQSQNYELIISIGLDHEASVSKVSKEFLDQKFSIIDSKIELPNVSSIYTNWPEQTFLNGVMAGLITKYENNSLNKSNSLGVILGRDMQHLNEGAIGFEAGAKYVNPDINIIVGVVDDFANPAKAKEIALSMYNKGVRYIQHIAGESGLGVFAAAKEADKYAFGIDDNQNLFEPNHIVSTATRYANEIVYNEIKSITNKTWKDGVHKFGIKENIIGYTTEGSNVDIPPRIIEVVEDIKTQIIEGKIKIPSSKIELEKWVKENQYKN</sequence>
<evidence type="ECO:0000256" key="7">
    <source>
        <dbReference type="SAM" id="Phobius"/>
    </source>
</evidence>
<dbReference type="STRING" id="1121325.SAMN04515677_10411"/>
<organism evidence="9 10">
    <name type="scientific">Romboutsia lituseburensis DSM 797</name>
    <dbReference type="NCBI Taxonomy" id="1121325"/>
    <lineage>
        <taxon>Bacteria</taxon>
        <taxon>Bacillati</taxon>
        <taxon>Bacillota</taxon>
        <taxon>Clostridia</taxon>
        <taxon>Peptostreptococcales</taxon>
        <taxon>Peptostreptococcaceae</taxon>
        <taxon>Romboutsia</taxon>
    </lineage>
</organism>
<feature type="transmembrane region" description="Helical" evidence="7">
    <location>
        <begin position="7"/>
        <end position="25"/>
    </location>
</feature>
<evidence type="ECO:0000256" key="4">
    <source>
        <dbReference type="ARBA" id="ARBA00022729"/>
    </source>
</evidence>
<evidence type="ECO:0000256" key="1">
    <source>
        <dbReference type="ARBA" id="ARBA00004193"/>
    </source>
</evidence>
<dbReference type="InterPro" id="IPR003760">
    <property type="entry name" value="PnrA-like"/>
</dbReference>
<evidence type="ECO:0000313" key="9">
    <source>
        <dbReference type="EMBL" id="SDL87863.1"/>
    </source>
</evidence>
<accession>A0A1G9NNJ3</accession>
<evidence type="ECO:0000256" key="2">
    <source>
        <dbReference type="ARBA" id="ARBA00008610"/>
    </source>
</evidence>
<keyword evidence="7" id="KW-1133">Transmembrane helix</keyword>
<keyword evidence="7" id="KW-0812">Transmembrane</keyword>